<reference evidence="2 3" key="1">
    <citation type="journal article" date="2014" name="Agronomy (Basel)">
        <title>A Draft Genome Sequence for Ensete ventricosum, the Drought-Tolerant Tree Against Hunger.</title>
        <authorList>
            <person name="Harrison J."/>
            <person name="Moore K.A."/>
            <person name="Paszkiewicz K."/>
            <person name="Jones T."/>
            <person name="Grant M."/>
            <person name="Ambacheew D."/>
            <person name="Muzemil S."/>
            <person name="Studholme D.J."/>
        </authorList>
    </citation>
    <scope>NUCLEOTIDE SEQUENCE [LARGE SCALE GENOMIC DNA]</scope>
</reference>
<evidence type="ECO:0000256" key="1">
    <source>
        <dbReference type="SAM" id="MobiDB-lite"/>
    </source>
</evidence>
<dbReference type="Proteomes" id="UP000287651">
    <property type="component" value="Unassembled WGS sequence"/>
</dbReference>
<comment type="caution">
    <text evidence="2">The sequence shown here is derived from an EMBL/GenBank/DDBJ whole genome shotgun (WGS) entry which is preliminary data.</text>
</comment>
<name>A0A427A1A4_ENSVE</name>
<feature type="compositionally biased region" description="Basic and acidic residues" evidence="1">
    <location>
        <begin position="9"/>
        <end position="38"/>
    </location>
</feature>
<dbReference type="EMBL" id="AMZH03004153">
    <property type="protein sequence ID" value="RRT70039.1"/>
    <property type="molecule type" value="Genomic_DNA"/>
</dbReference>
<protein>
    <submittedName>
        <fullName evidence="2">Uncharacterized protein</fullName>
    </submittedName>
</protein>
<feature type="region of interest" description="Disordered" evidence="1">
    <location>
        <begin position="1"/>
        <end position="40"/>
    </location>
</feature>
<accession>A0A427A1A4</accession>
<proteinExistence type="predicted"/>
<sequence length="77" mass="8718">MPQEPAIGDIDKAVGAHSERITDRAAGDESQETEERRSRLPTLLRAATAIVIHRRARRMGRETWEETPHSRLVSTSR</sequence>
<evidence type="ECO:0000313" key="3">
    <source>
        <dbReference type="Proteomes" id="UP000287651"/>
    </source>
</evidence>
<feature type="compositionally biased region" description="Basic and acidic residues" evidence="1">
    <location>
        <begin position="59"/>
        <end position="69"/>
    </location>
</feature>
<evidence type="ECO:0000313" key="2">
    <source>
        <dbReference type="EMBL" id="RRT70039.1"/>
    </source>
</evidence>
<organism evidence="2 3">
    <name type="scientific">Ensete ventricosum</name>
    <name type="common">Abyssinian banana</name>
    <name type="synonym">Musa ensete</name>
    <dbReference type="NCBI Taxonomy" id="4639"/>
    <lineage>
        <taxon>Eukaryota</taxon>
        <taxon>Viridiplantae</taxon>
        <taxon>Streptophyta</taxon>
        <taxon>Embryophyta</taxon>
        <taxon>Tracheophyta</taxon>
        <taxon>Spermatophyta</taxon>
        <taxon>Magnoliopsida</taxon>
        <taxon>Liliopsida</taxon>
        <taxon>Zingiberales</taxon>
        <taxon>Musaceae</taxon>
        <taxon>Ensete</taxon>
    </lineage>
</organism>
<gene>
    <name evidence="2" type="ORF">B296_00010548</name>
</gene>
<feature type="region of interest" description="Disordered" evidence="1">
    <location>
        <begin position="58"/>
        <end position="77"/>
    </location>
</feature>
<dbReference type="AlphaFoldDB" id="A0A427A1A4"/>